<dbReference type="PANTHER" id="PTHR38590">
    <property type="entry name" value="BLL0828 PROTEIN"/>
    <property type="match status" value="1"/>
</dbReference>
<sequence>MSKQNNSPFRLVSTPYHLPYNPELIPRARELRKNMTEPERRMWFRVLKGINIRVLRQRVIGNYIVDFYIPKERLVIEIDGDSHFEEKAERYDREREKVLGEYGLRVLRFTNEEVMKNIEGVKERVIKELGSPLTPLNEGGLKKRR</sequence>
<proteinExistence type="predicted"/>
<dbReference type="InterPro" id="IPR011335">
    <property type="entry name" value="Restrct_endonuc-II-like"/>
</dbReference>
<accession>H5SPY8</accession>
<dbReference type="CDD" id="cd01038">
    <property type="entry name" value="Endonuclease_DUF559"/>
    <property type="match status" value="1"/>
</dbReference>
<name>H5SPY8_9ZZZZ</name>
<reference evidence="2" key="2">
    <citation type="journal article" date="2012" name="PLoS ONE">
        <title>A Deeply Branching Thermophilic Bacterium with an Ancient Acetyl-CoA Pathway Dominates a Subsurface Ecosystem.</title>
        <authorList>
            <person name="Takami H."/>
            <person name="Noguchi H."/>
            <person name="Takaki Y."/>
            <person name="Uchiyama I."/>
            <person name="Toyoda A."/>
            <person name="Nishi S."/>
            <person name="Chee G.-J."/>
            <person name="Arai W."/>
            <person name="Nunoura T."/>
            <person name="Itoh T."/>
            <person name="Hattori M."/>
            <person name="Takai K."/>
        </authorList>
    </citation>
    <scope>NUCLEOTIDE SEQUENCE</scope>
</reference>
<gene>
    <name evidence="2" type="ORF">HGMM_F55D02C24</name>
</gene>
<dbReference type="InterPro" id="IPR047216">
    <property type="entry name" value="Endonuclease_DUF559_bact"/>
</dbReference>
<dbReference type="AlphaFoldDB" id="H5SPY8"/>
<evidence type="ECO:0000259" key="1">
    <source>
        <dbReference type="Pfam" id="PF04480"/>
    </source>
</evidence>
<dbReference type="EMBL" id="AP011797">
    <property type="protein sequence ID" value="BAL58224.1"/>
    <property type="molecule type" value="Genomic_DNA"/>
</dbReference>
<dbReference type="InterPro" id="IPR007569">
    <property type="entry name" value="DUF559"/>
</dbReference>
<dbReference type="Gene3D" id="3.40.960.10">
    <property type="entry name" value="VSR Endonuclease"/>
    <property type="match status" value="1"/>
</dbReference>
<evidence type="ECO:0000313" key="2">
    <source>
        <dbReference type="EMBL" id="BAL58224.1"/>
    </source>
</evidence>
<protein>
    <submittedName>
        <fullName evidence="2">Hypothetical conserved protein</fullName>
    </submittedName>
</protein>
<organism evidence="2">
    <name type="scientific">uncultured prokaryote</name>
    <dbReference type="NCBI Taxonomy" id="198431"/>
    <lineage>
        <taxon>unclassified sequences</taxon>
        <taxon>environmental samples</taxon>
    </lineage>
</organism>
<reference evidence="2" key="1">
    <citation type="journal article" date="2005" name="Environ. Microbiol.">
        <title>Genetic and functional properties of uncultivated thermophilic crenarchaeotes from a subsurface gold mine as revealed by analysis of genome fragments.</title>
        <authorList>
            <person name="Nunoura T."/>
            <person name="Hirayama H."/>
            <person name="Takami H."/>
            <person name="Oida H."/>
            <person name="Nishi S."/>
            <person name="Shimamura S."/>
            <person name="Suzuki Y."/>
            <person name="Inagaki F."/>
            <person name="Takai K."/>
            <person name="Nealson K.H."/>
            <person name="Horikoshi K."/>
        </authorList>
    </citation>
    <scope>NUCLEOTIDE SEQUENCE</scope>
</reference>
<feature type="domain" description="DUF559" evidence="1">
    <location>
        <begin position="27"/>
        <end position="129"/>
    </location>
</feature>
<dbReference type="PANTHER" id="PTHR38590:SF1">
    <property type="entry name" value="BLL0828 PROTEIN"/>
    <property type="match status" value="1"/>
</dbReference>
<dbReference type="Pfam" id="PF04480">
    <property type="entry name" value="DUF559"/>
    <property type="match status" value="1"/>
</dbReference>
<dbReference type="SUPFAM" id="SSF52980">
    <property type="entry name" value="Restriction endonuclease-like"/>
    <property type="match status" value="1"/>
</dbReference>